<dbReference type="AlphaFoldDB" id="A0A2P2QZ96"/>
<accession>A0A2P2QZ96</accession>
<evidence type="ECO:0000313" key="1">
    <source>
        <dbReference type="EMBL" id="MBX72309.1"/>
    </source>
</evidence>
<organism evidence="1">
    <name type="scientific">Rhizophora mucronata</name>
    <name type="common">Asiatic mangrove</name>
    <dbReference type="NCBI Taxonomy" id="61149"/>
    <lineage>
        <taxon>Eukaryota</taxon>
        <taxon>Viridiplantae</taxon>
        <taxon>Streptophyta</taxon>
        <taxon>Embryophyta</taxon>
        <taxon>Tracheophyta</taxon>
        <taxon>Spermatophyta</taxon>
        <taxon>Magnoliopsida</taxon>
        <taxon>eudicotyledons</taxon>
        <taxon>Gunneridae</taxon>
        <taxon>Pentapetalae</taxon>
        <taxon>rosids</taxon>
        <taxon>fabids</taxon>
        <taxon>Malpighiales</taxon>
        <taxon>Rhizophoraceae</taxon>
        <taxon>Rhizophora</taxon>
    </lineage>
</organism>
<name>A0A2P2QZ96_RHIMU</name>
<dbReference type="EMBL" id="GGEC01091825">
    <property type="protein sequence ID" value="MBX72309.1"/>
    <property type="molecule type" value="Transcribed_RNA"/>
</dbReference>
<sequence>MTTNFHQKCQGKLYCTTNSNAMRKKMGRGIFEIYFLLSKQSKMQWVY</sequence>
<reference evidence="1" key="1">
    <citation type="submission" date="2018-02" db="EMBL/GenBank/DDBJ databases">
        <title>Rhizophora mucronata_Transcriptome.</title>
        <authorList>
            <person name="Meera S.P."/>
            <person name="Sreeshan A."/>
            <person name="Augustine A."/>
        </authorList>
    </citation>
    <scope>NUCLEOTIDE SEQUENCE</scope>
    <source>
        <tissue evidence="1">Leaf</tissue>
    </source>
</reference>
<proteinExistence type="predicted"/>
<protein>
    <submittedName>
        <fullName evidence="1">Uncharacterized protein</fullName>
    </submittedName>
</protein>